<reference evidence="3 4" key="1">
    <citation type="submission" date="2021-11" db="EMBL/GenBank/DDBJ databases">
        <title>Genomic of Niabella pedocola.</title>
        <authorList>
            <person name="Wu T."/>
        </authorList>
    </citation>
    <scope>NUCLEOTIDE SEQUENCE [LARGE SCALE GENOMIC DNA]</scope>
    <source>
        <strain evidence="3 4">JCM 31011</strain>
    </source>
</reference>
<dbReference type="PANTHER" id="PTHR40094:SF1">
    <property type="entry name" value="UBIQUITIN DOMAIN-CONTAINING PROTEIN"/>
    <property type="match status" value="1"/>
</dbReference>
<evidence type="ECO:0000256" key="1">
    <source>
        <dbReference type="ARBA" id="ARBA00010556"/>
    </source>
</evidence>
<dbReference type="SMART" id="SM01360">
    <property type="entry name" value="A2M"/>
    <property type="match status" value="1"/>
</dbReference>
<dbReference type="InterPro" id="IPR001599">
    <property type="entry name" value="Macroglobln_a2"/>
</dbReference>
<organism evidence="3 4">
    <name type="scientific">Niabella pedocola</name>
    <dbReference type="NCBI Taxonomy" id="1752077"/>
    <lineage>
        <taxon>Bacteria</taxon>
        <taxon>Pseudomonadati</taxon>
        <taxon>Bacteroidota</taxon>
        <taxon>Chitinophagia</taxon>
        <taxon>Chitinophagales</taxon>
        <taxon>Chitinophagaceae</taxon>
        <taxon>Niabella</taxon>
    </lineage>
</organism>
<protein>
    <submittedName>
        <fullName evidence="3">MG2 domain-containing protein</fullName>
    </submittedName>
</protein>
<dbReference type="RefSeq" id="WP_231007965.1">
    <property type="nucleotide sequence ID" value="NZ_JAJNEC010000007.1"/>
</dbReference>
<feature type="domain" description="Alpha-2-macroglobulin" evidence="2">
    <location>
        <begin position="1261"/>
        <end position="1351"/>
    </location>
</feature>
<dbReference type="InterPro" id="IPR008930">
    <property type="entry name" value="Terpenoid_cyclase/PrenylTrfase"/>
</dbReference>
<dbReference type="Gene3D" id="1.50.10.20">
    <property type="match status" value="1"/>
</dbReference>
<dbReference type="InterPro" id="IPR002890">
    <property type="entry name" value="MG2"/>
</dbReference>
<dbReference type="SUPFAM" id="SSF48239">
    <property type="entry name" value="Terpenoid cyclases/Protein prenyltransferases"/>
    <property type="match status" value="1"/>
</dbReference>
<evidence type="ECO:0000313" key="4">
    <source>
        <dbReference type="Proteomes" id="UP001199816"/>
    </source>
</evidence>
<gene>
    <name evidence="3" type="ORF">LQ567_21975</name>
</gene>
<comment type="similarity">
    <text evidence="1">Belongs to the protease inhibitor I39 (alpha-2-macroglobulin) family. Bacterial alpha-2-macroglobulin subfamily.</text>
</comment>
<evidence type="ECO:0000313" key="3">
    <source>
        <dbReference type="EMBL" id="MCD2425468.1"/>
    </source>
</evidence>
<accession>A0ABS8PYQ6</accession>
<name>A0ABS8PYQ6_9BACT</name>
<comment type="caution">
    <text evidence="3">The sequence shown here is derived from an EMBL/GenBank/DDBJ whole genome shotgun (WGS) entry which is preliminary data.</text>
</comment>
<dbReference type="Gene3D" id="2.60.40.1930">
    <property type="match status" value="1"/>
</dbReference>
<dbReference type="PANTHER" id="PTHR40094">
    <property type="entry name" value="ALPHA-2-MACROGLOBULIN HOMOLOG"/>
    <property type="match status" value="1"/>
</dbReference>
<dbReference type="InterPro" id="IPR051802">
    <property type="entry name" value="YfhM-like"/>
</dbReference>
<proteinExistence type="inferred from homology"/>
<sequence>MKILNSGIFLLLIILFTCMKPNAQTIKNYETEWKTVEQYINKGLPASALATVKTLYTRAKTDRQEAQLVKALIYMNRLQDENRENNALSSITELEKEIAGSKGAVTALLNSYLAGVYQSYFNQNRYQLYNRTNTAGFQKSDPATWTIDDFTQKISSLYLESLKDEALLHRVRLEDYDALIEKGNTRSLRPTLYDLLAFRALSYFSSSERSVTQPAYKFEINQPAAFAPAADFAANRFETRDSLSLSFKALQLYQKLLQFHLNDPKPDALIDADISRLQFVYEHAVNPDKEALYYAAMEKLTQLHKGQPAATQALYLMAQWHYAQAQLPNNSKNPENRDLITAKNILEQIVAKKERSEGSANAYNLLQQIRQPSFSFQLEKVNLPQTPFRILVSYKNVPLVYLRVVKATESLKTAIKNRNGEEKYWAQLAAATPVQSWEQALPAADDYRSHSAEIKAEGLPAGEYFIFTSLNKAFSQDQNILAFQLVYHSGISYVNQKNDFFVLDRNSGQPLAAAKVTIWQKLYDYKTSTYQNTKVAETTADKNGYFRMNAGNSGNGKRNPGNNYLLDITYKDERFFMDDNNYGYYYYNSYEPAENQKKNTSVVLFTDRSIYRPGQTVYYKGIAMSHEPKEKKSTVLAAFKTTVTLYDANHQKVASTDLVTNDFGSFSGSFQLPEGLLNGNLSIATPQGSIGFKMEEYKRPKFFVDFEKQKGTYKLNENITVSGTAKAYAGNNIDGAHVKYRVVRKARFPYPWIFARYWFPINQEQMEITQGETQTDADGRFKIVFNAIPDRSIDPKMDPVFDYQVYADITDVNGEVRSGERSVSVGYKSLLLRADIPQRISVTAAKQLNVRTENMAGEFEKAGIQISISRLLPEQRLLRNRYWELPDQFVMTREAYVQSFPNDIYKNENDPASWPKEKEILSQPATTDSTGIIRLSRPITEAGYYAIEITTKDKDGNAIKDVHYTEIYQEQQQRPTIPQYLWTKASGAIEPGEKTTVKIGSSARNVFLVQALDKTTTGYSYASLNDEIKSFDFGATEADRGGYGVSYMFVKNNRLYTNYNIISVPWSNKQLKITYETFRDKTLPGAEEKWSVLLSGHKSDKVAAEMLAGMYDASLDQFYPHQWNVPGIWPNYYNYTNWNAAANFSNIHSMARTTLNYDYQDIDKRYDQLFGPELPGIYGWDGPIGLRARGAVANETVAMATGAKRKDLTGSVSAMQSEMAPAPAVMDGKGIEELKDSETVAATTGLPQDPGTQIRKNMNETAFFFPDLKTDEKGNIRFSFTMPEALTRWKFQALAHTKELAFGYSSREIVTQKELMVQPNVPRFLREGDKLELSSKIVNLSPKEVTGIATLQLFDAATNEPVDGWFKNAIPQQYFTIAAGQSQVVLFPLEVPYQFSKPVTWRIVAKVTGSNDATALSDGEENMLPVLTNRMLVTETLPLQLRGSGSKKFSFDKLLKSGNSETLSTQALTVEYTSNPAWYAVQALPYMMEYPYECAEQTWNRYYANSLATLIANSSPKIKKIFGTWSTQDTAALLSNLQKNQELKSVLLEETPWVLQAQNENQQKKNLALLFDLVRMSGELNKAYDKLSQLQSSNGGFVWFKGGRDDRYMTQYIVTGIGHLKKINAIEKTQAQKLDNMISKAIPYLDGKIKEAYDELIRSKTKLGEYVPSYYVIQYLYMRSFFNQISIAPNAQKAAAYFTDRAAKTWVKTNKYMQGMTALALHRKGDAVTPKAILKSLKETSINNEELGMYYKDAARSWWWYEAPIERQALIIEAFEEIAKDRATADDLRTWLLKNKQTNNWESTKATAEACYALLLQGTQWLSIAPEVTIDLGGLKVESALEKTEAGTGYLKKIISGEKVRPEMGNITVSITDPVSGYQKSKLPTWGSLYWQYFEDLDKITFAATPLKLNKKLFIETNSDRGPVLTPITEGNTVKVGDKIKVRIELRADRDMEYVHMKDMRASSFEPTNVLSSYKWQGGLGYYETTKDASTNFFFGYLPKGTYVFEYSLFATVAGNFSNGITSIQCMYAPEFTAHSEGVRVTVGK</sequence>
<dbReference type="Proteomes" id="UP001199816">
    <property type="component" value="Unassembled WGS sequence"/>
</dbReference>
<dbReference type="EMBL" id="JAJNEC010000007">
    <property type="protein sequence ID" value="MCD2425468.1"/>
    <property type="molecule type" value="Genomic_DNA"/>
</dbReference>
<dbReference type="Pfam" id="PF17973">
    <property type="entry name" value="bMG10"/>
    <property type="match status" value="1"/>
</dbReference>
<dbReference type="Pfam" id="PF00207">
    <property type="entry name" value="A2M"/>
    <property type="match status" value="1"/>
</dbReference>
<keyword evidence="4" id="KW-1185">Reference proteome</keyword>
<dbReference type="Pfam" id="PF01835">
    <property type="entry name" value="MG2"/>
    <property type="match status" value="1"/>
</dbReference>
<dbReference type="InterPro" id="IPR041246">
    <property type="entry name" value="Bact_MG10"/>
</dbReference>
<evidence type="ECO:0000259" key="2">
    <source>
        <dbReference type="SMART" id="SM01360"/>
    </source>
</evidence>